<reference evidence="2" key="1">
    <citation type="journal article" date="2019" name="Int. J. Syst. Evol. Microbiol.">
        <title>The Global Catalogue of Microorganisms (GCM) 10K type strain sequencing project: providing services to taxonomists for standard genome sequencing and annotation.</title>
        <authorList>
            <consortium name="The Broad Institute Genomics Platform"/>
            <consortium name="The Broad Institute Genome Sequencing Center for Infectious Disease"/>
            <person name="Wu L."/>
            <person name="Ma J."/>
        </authorList>
    </citation>
    <scope>NUCLEOTIDE SEQUENCE [LARGE SCALE GENOMIC DNA]</scope>
    <source>
        <strain evidence="2">CCUG 53519</strain>
    </source>
</reference>
<evidence type="ECO:0000313" key="1">
    <source>
        <dbReference type="EMBL" id="MFD1129437.1"/>
    </source>
</evidence>
<dbReference type="Proteomes" id="UP001597169">
    <property type="component" value="Unassembled WGS sequence"/>
</dbReference>
<sequence length="65" mass="7402">MIQELRKAERKRYNVHLSLTDGSTYSGIVSLNMGQMKLRLKYRGGIVTVPFHEIKHCSTLVPISV</sequence>
<dbReference type="EMBL" id="JBHTKX010000001">
    <property type="protein sequence ID" value="MFD1129437.1"/>
    <property type="molecule type" value="Genomic_DNA"/>
</dbReference>
<accession>A0ABW3PYJ5</accession>
<dbReference type="RefSeq" id="WP_091153377.1">
    <property type="nucleotide sequence ID" value="NZ_JBHTKX010000001.1"/>
</dbReference>
<gene>
    <name evidence="1" type="ORF">ACFQ3J_14785</name>
</gene>
<evidence type="ECO:0000313" key="2">
    <source>
        <dbReference type="Proteomes" id="UP001597169"/>
    </source>
</evidence>
<organism evidence="1 2">
    <name type="scientific">Paenibacillus provencensis</name>
    <dbReference type="NCBI Taxonomy" id="441151"/>
    <lineage>
        <taxon>Bacteria</taxon>
        <taxon>Bacillati</taxon>
        <taxon>Bacillota</taxon>
        <taxon>Bacilli</taxon>
        <taxon>Bacillales</taxon>
        <taxon>Paenibacillaceae</taxon>
        <taxon>Paenibacillus</taxon>
    </lineage>
</organism>
<proteinExistence type="predicted"/>
<protein>
    <submittedName>
        <fullName evidence="1">Uncharacterized protein</fullName>
    </submittedName>
</protein>
<keyword evidence="2" id="KW-1185">Reference proteome</keyword>
<name>A0ABW3PYJ5_9BACL</name>
<comment type="caution">
    <text evidence="1">The sequence shown here is derived from an EMBL/GenBank/DDBJ whole genome shotgun (WGS) entry which is preliminary data.</text>
</comment>